<dbReference type="KEGG" id="tfr:BR63_19180"/>
<dbReference type="Pfam" id="PF05521">
    <property type="entry name" value="Phage_HCP"/>
    <property type="match status" value="1"/>
</dbReference>
<name>A0A7G6E801_THEFR</name>
<evidence type="ECO:0000313" key="2">
    <source>
        <dbReference type="Proteomes" id="UP000515847"/>
    </source>
</evidence>
<dbReference type="Gene3D" id="2.40.10.270">
    <property type="entry name" value="Bacteriophage SPP1 head-tail adaptor protein"/>
    <property type="match status" value="1"/>
</dbReference>
<dbReference type="InterPro" id="IPR008767">
    <property type="entry name" value="Phage_SPP1_head-tail_adaptor"/>
</dbReference>
<keyword evidence="2" id="KW-1185">Reference proteome</keyword>
<accession>A0A7G6E801</accession>
<dbReference type="RefSeq" id="WP_034424985.1">
    <property type="nucleotide sequence ID" value="NZ_CP045798.1"/>
</dbReference>
<reference evidence="1 2" key="1">
    <citation type="journal article" date="2019" name="Front. Microbiol.">
        <title>Thermoanaerosceptrum fracticalcis gen. nov. sp. nov., a Novel Fumarate-Fermenting Microorganism From a Deep Fractured Carbonate Aquifer of the US Great Basin.</title>
        <authorList>
            <person name="Hamilton-Brehm S.D."/>
            <person name="Stewart L.E."/>
            <person name="Zavarin M."/>
            <person name="Caldwell M."/>
            <person name="Lawson P.A."/>
            <person name="Onstott T.C."/>
            <person name="Grzymski J."/>
            <person name="Neveux I."/>
            <person name="Lollar B.S."/>
            <person name="Russell C.E."/>
            <person name="Moser D.P."/>
        </authorList>
    </citation>
    <scope>NUCLEOTIDE SEQUENCE [LARGE SCALE GENOMIC DNA]</scope>
    <source>
        <strain evidence="1 2">DRI-13</strain>
    </source>
</reference>
<protein>
    <submittedName>
        <fullName evidence="1">Phage head closure protein</fullName>
    </submittedName>
</protein>
<evidence type="ECO:0000313" key="1">
    <source>
        <dbReference type="EMBL" id="QNB48205.1"/>
    </source>
</evidence>
<dbReference type="OrthoDB" id="9808209at2"/>
<proteinExistence type="predicted"/>
<organism evidence="1 2">
    <name type="scientific">Thermanaerosceptrum fracticalcis</name>
    <dbReference type="NCBI Taxonomy" id="1712410"/>
    <lineage>
        <taxon>Bacteria</taxon>
        <taxon>Bacillati</taxon>
        <taxon>Bacillota</taxon>
        <taxon>Clostridia</taxon>
        <taxon>Eubacteriales</taxon>
        <taxon>Peptococcaceae</taxon>
        <taxon>Thermanaerosceptrum</taxon>
    </lineage>
</organism>
<sequence length="108" mass="12583">MRAGELRHRITIQKPNGYTQNAAGEDVPNYADWVTVWAAVEPLKGREYQEAQKMRAETSYRIKLRYLAGITPEMQVRLRDGRLLEIQNVLNIAEQNRELHLMCVEKVM</sequence>
<dbReference type="Proteomes" id="UP000515847">
    <property type="component" value="Chromosome"/>
</dbReference>
<dbReference type="AlphaFoldDB" id="A0A7G6E801"/>
<dbReference type="NCBIfam" id="TIGR01563">
    <property type="entry name" value="gp16_SPP1"/>
    <property type="match status" value="1"/>
</dbReference>
<dbReference type="InterPro" id="IPR038666">
    <property type="entry name" value="SSP1_head-tail_sf"/>
</dbReference>
<gene>
    <name evidence="1" type="ORF">BR63_19180</name>
</gene>
<dbReference type="EMBL" id="CP045798">
    <property type="protein sequence ID" value="QNB48205.1"/>
    <property type="molecule type" value="Genomic_DNA"/>
</dbReference>